<evidence type="ECO:0000313" key="11">
    <source>
        <dbReference type="EMBL" id="MUK90817.1"/>
    </source>
</evidence>
<keyword evidence="4" id="KW-0997">Cell inner membrane</keyword>
<protein>
    <submittedName>
        <fullName evidence="11">TRAP transporter small permease subunit</fullName>
    </submittedName>
</protein>
<dbReference type="PANTHER" id="PTHR35011:SF2">
    <property type="entry name" value="2,3-DIKETO-L-GULONATE TRAP TRANSPORTER SMALL PERMEASE PROTEIN YIAM"/>
    <property type="match status" value="1"/>
</dbReference>
<keyword evidence="6 9" id="KW-1133">Transmembrane helix</keyword>
<dbReference type="Pfam" id="PF04290">
    <property type="entry name" value="DctQ"/>
    <property type="match status" value="1"/>
</dbReference>
<dbReference type="RefSeq" id="WP_155671958.1">
    <property type="nucleotide sequence ID" value="NZ_WOCA01000034.1"/>
</dbReference>
<evidence type="ECO:0000256" key="2">
    <source>
        <dbReference type="ARBA" id="ARBA00022448"/>
    </source>
</evidence>
<reference evidence="11 12" key="1">
    <citation type="submission" date="2019-11" db="EMBL/GenBank/DDBJ databases">
        <authorList>
            <person name="Li X."/>
        </authorList>
    </citation>
    <scope>NUCLEOTIDE SEQUENCE [LARGE SCALE GENOMIC DNA]</scope>
    <source>
        <strain evidence="11 12">L9</strain>
    </source>
</reference>
<dbReference type="AlphaFoldDB" id="A0A6N8FQX4"/>
<dbReference type="InterPro" id="IPR055348">
    <property type="entry name" value="DctQ"/>
</dbReference>
<name>A0A6N8FQX4_9BACI</name>
<feature type="transmembrane region" description="Helical" evidence="9">
    <location>
        <begin position="21"/>
        <end position="40"/>
    </location>
</feature>
<dbReference type="GO" id="GO:0005886">
    <property type="term" value="C:plasma membrane"/>
    <property type="evidence" value="ECO:0007669"/>
    <property type="project" value="UniProtKB-SubCell"/>
</dbReference>
<keyword evidence="3" id="KW-1003">Cell membrane</keyword>
<evidence type="ECO:0000256" key="4">
    <source>
        <dbReference type="ARBA" id="ARBA00022519"/>
    </source>
</evidence>
<feature type="domain" description="Tripartite ATP-independent periplasmic transporters DctQ component" evidence="10">
    <location>
        <begin position="30"/>
        <end position="160"/>
    </location>
</feature>
<feature type="transmembrane region" description="Helical" evidence="9">
    <location>
        <begin position="134"/>
        <end position="157"/>
    </location>
</feature>
<evidence type="ECO:0000259" key="10">
    <source>
        <dbReference type="Pfam" id="PF04290"/>
    </source>
</evidence>
<comment type="subcellular location">
    <subcellularLocation>
        <location evidence="1">Cell inner membrane</location>
        <topology evidence="1">Multi-pass membrane protein</topology>
    </subcellularLocation>
</comment>
<evidence type="ECO:0000256" key="1">
    <source>
        <dbReference type="ARBA" id="ARBA00004429"/>
    </source>
</evidence>
<feature type="transmembrane region" description="Helical" evidence="9">
    <location>
        <begin position="52"/>
        <end position="72"/>
    </location>
</feature>
<dbReference type="GO" id="GO:0022857">
    <property type="term" value="F:transmembrane transporter activity"/>
    <property type="evidence" value="ECO:0007669"/>
    <property type="project" value="TreeGrafter"/>
</dbReference>
<dbReference type="EMBL" id="WOCA01000034">
    <property type="protein sequence ID" value="MUK90817.1"/>
    <property type="molecule type" value="Genomic_DNA"/>
</dbReference>
<evidence type="ECO:0000256" key="8">
    <source>
        <dbReference type="ARBA" id="ARBA00038436"/>
    </source>
</evidence>
<dbReference type="InterPro" id="IPR007387">
    <property type="entry name" value="TRAP_DctQ"/>
</dbReference>
<organism evidence="11 12">
    <name type="scientific">Ornithinibacillus caprae</name>
    <dbReference type="NCBI Taxonomy" id="2678566"/>
    <lineage>
        <taxon>Bacteria</taxon>
        <taxon>Bacillati</taxon>
        <taxon>Bacillota</taxon>
        <taxon>Bacilli</taxon>
        <taxon>Bacillales</taxon>
        <taxon>Bacillaceae</taxon>
        <taxon>Ornithinibacillus</taxon>
    </lineage>
</organism>
<comment type="similarity">
    <text evidence="8">Belongs to the TRAP transporter small permease family.</text>
</comment>
<sequence length="167" mass="19231">MSKVFERSEEVLDKIITIQQVIANVFLFFIMAIITFDVLGRNLFNQPLKGTYELTELGAALLVFFALAMTHRKGDHITIDFLLDRFSDKMKRIINGMVEIVVAIVVFFMARHIFENGVRMMERNSTTTDLALPVHPFLFIIAFTLVIFMFTAIVKAFTYLRLAVNEK</sequence>
<keyword evidence="5 9" id="KW-0812">Transmembrane</keyword>
<dbReference type="GO" id="GO:0015740">
    <property type="term" value="P:C4-dicarboxylate transport"/>
    <property type="evidence" value="ECO:0007669"/>
    <property type="project" value="TreeGrafter"/>
</dbReference>
<keyword evidence="7 9" id="KW-0472">Membrane</keyword>
<evidence type="ECO:0000256" key="9">
    <source>
        <dbReference type="SAM" id="Phobius"/>
    </source>
</evidence>
<gene>
    <name evidence="11" type="ORF">GMD78_20925</name>
</gene>
<evidence type="ECO:0000256" key="5">
    <source>
        <dbReference type="ARBA" id="ARBA00022692"/>
    </source>
</evidence>
<evidence type="ECO:0000313" key="12">
    <source>
        <dbReference type="Proteomes" id="UP000469125"/>
    </source>
</evidence>
<dbReference type="Proteomes" id="UP000469125">
    <property type="component" value="Unassembled WGS sequence"/>
</dbReference>
<evidence type="ECO:0000256" key="6">
    <source>
        <dbReference type="ARBA" id="ARBA00022989"/>
    </source>
</evidence>
<proteinExistence type="inferred from homology"/>
<evidence type="ECO:0000256" key="3">
    <source>
        <dbReference type="ARBA" id="ARBA00022475"/>
    </source>
</evidence>
<accession>A0A6N8FQX4</accession>
<feature type="transmembrane region" description="Helical" evidence="9">
    <location>
        <begin position="93"/>
        <end position="114"/>
    </location>
</feature>
<comment type="caution">
    <text evidence="11">The sequence shown here is derived from an EMBL/GenBank/DDBJ whole genome shotgun (WGS) entry which is preliminary data.</text>
</comment>
<keyword evidence="12" id="KW-1185">Reference proteome</keyword>
<dbReference type="PANTHER" id="PTHR35011">
    <property type="entry name" value="2,3-DIKETO-L-GULONATE TRAP TRANSPORTER SMALL PERMEASE PROTEIN YIAM"/>
    <property type="match status" value="1"/>
</dbReference>
<evidence type="ECO:0000256" key="7">
    <source>
        <dbReference type="ARBA" id="ARBA00023136"/>
    </source>
</evidence>
<keyword evidence="2" id="KW-0813">Transport</keyword>